<evidence type="ECO:0000256" key="2">
    <source>
        <dbReference type="SAM" id="Phobius"/>
    </source>
</evidence>
<dbReference type="RefSeq" id="WP_160735014.1">
    <property type="nucleotide sequence ID" value="NZ_WTYT01000001.1"/>
</dbReference>
<feature type="compositionally biased region" description="Polar residues" evidence="1">
    <location>
        <begin position="1"/>
        <end position="12"/>
    </location>
</feature>
<accession>A0A6I4T143</accession>
<protein>
    <recommendedName>
        <fullName evidence="5">DUF883 family protein</fullName>
    </recommendedName>
</protein>
<evidence type="ECO:0008006" key="5">
    <source>
        <dbReference type="Google" id="ProtNLM"/>
    </source>
</evidence>
<feature type="transmembrane region" description="Helical" evidence="2">
    <location>
        <begin position="60"/>
        <end position="78"/>
    </location>
</feature>
<keyword evidence="2" id="KW-0472">Membrane</keyword>
<comment type="caution">
    <text evidence="3">The sequence shown here is derived from an EMBL/GenBank/DDBJ whole genome shotgun (WGS) entry which is preliminary data.</text>
</comment>
<feature type="compositionally biased region" description="Polar residues" evidence="1">
    <location>
        <begin position="26"/>
        <end position="36"/>
    </location>
</feature>
<keyword evidence="4" id="KW-1185">Reference proteome</keyword>
<feature type="compositionally biased region" description="Basic and acidic residues" evidence="1">
    <location>
        <begin position="13"/>
        <end position="23"/>
    </location>
</feature>
<organism evidence="3 4">
    <name type="scientific">Altericroceibacterium endophyticum</name>
    <dbReference type="NCBI Taxonomy" id="1808508"/>
    <lineage>
        <taxon>Bacteria</taxon>
        <taxon>Pseudomonadati</taxon>
        <taxon>Pseudomonadota</taxon>
        <taxon>Alphaproteobacteria</taxon>
        <taxon>Sphingomonadales</taxon>
        <taxon>Erythrobacteraceae</taxon>
        <taxon>Altericroceibacterium</taxon>
    </lineage>
</organism>
<keyword evidence="2" id="KW-1133">Transmembrane helix</keyword>
<evidence type="ECO:0000313" key="4">
    <source>
        <dbReference type="Proteomes" id="UP000438476"/>
    </source>
</evidence>
<dbReference type="Proteomes" id="UP000438476">
    <property type="component" value="Unassembled WGS sequence"/>
</dbReference>
<sequence length="175" mass="19056">MVEAKPTTSPEVTKSEEIEKRVEAATNRNTARQPSNLEKAGEKAIEAKDRFTDFAKEHPLTVAAGGLALGIVISAMFPRSPTRKAGAKAAKRAAGLAGIAADMAMAYAQQAADVTEKVGRRGAEKLEDLGDDVGDRTRIFRRGAHYRMEGASDHARTLARETNKKMRRTLRHRIS</sequence>
<name>A0A6I4T143_9SPHN</name>
<reference evidence="3 4" key="1">
    <citation type="submission" date="2019-12" db="EMBL/GenBank/DDBJ databases">
        <title>Genomic-based taxomic classification of the family Erythrobacteraceae.</title>
        <authorList>
            <person name="Xu L."/>
        </authorList>
    </citation>
    <scope>NUCLEOTIDE SEQUENCE [LARGE SCALE GENOMIC DNA]</scope>
    <source>
        <strain evidence="3 4">LMG 29518</strain>
    </source>
</reference>
<dbReference type="EMBL" id="WTYT01000001">
    <property type="protein sequence ID" value="MXO64598.1"/>
    <property type="molecule type" value="Genomic_DNA"/>
</dbReference>
<keyword evidence="2" id="KW-0812">Transmembrane</keyword>
<feature type="region of interest" description="Disordered" evidence="1">
    <location>
        <begin position="1"/>
        <end position="41"/>
    </location>
</feature>
<gene>
    <name evidence="3" type="ORF">GRI91_02375</name>
</gene>
<dbReference type="OrthoDB" id="7428389at2"/>
<evidence type="ECO:0000313" key="3">
    <source>
        <dbReference type="EMBL" id="MXO64598.1"/>
    </source>
</evidence>
<dbReference type="AlphaFoldDB" id="A0A6I4T143"/>
<proteinExistence type="predicted"/>
<evidence type="ECO:0000256" key="1">
    <source>
        <dbReference type="SAM" id="MobiDB-lite"/>
    </source>
</evidence>